<sequence length="198" mass="22153">MASVVQICNIALSRIGQTQFIDSLTEQSKAAELCDLHYDACREEVLQAAPWPFAEARVYLADIGSPPVNWLYRYRYPTDCLQAQYISLPGMRMPSTELRPKFKVINASGGRAIVADMPQAELVYTVSVEDTTYFPPLFVSALAWRVAAELAMGLQARPENYAAAMQNYSRVIDQAQAQAFNESDEDELPESEFVSVRN</sequence>
<dbReference type="AlphaFoldDB" id="A0A239C7E0"/>
<name>A0A239C7E0_9PSED</name>
<gene>
    <name evidence="1" type="ORF">SAMN05216255_1540</name>
</gene>
<reference evidence="2" key="1">
    <citation type="submission" date="2017-06" db="EMBL/GenBank/DDBJ databases">
        <authorList>
            <person name="Varghese N."/>
            <person name="Submissions S."/>
        </authorList>
    </citation>
    <scope>NUCLEOTIDE SEQUENCE [LARGE SCALE GENOMIC DNA]</scope>
    <source>
        <strain evidence="2">CIP 108523</strain>
    </source>
</reference>
<organism evidence="1 2">
    <name type="scientific">Pseudomonas segetis</name>
    <dbReference type="NCBI Taxonomy" id="298908"/>
    <lineage>
        <taxon>Bacteria</taxon>
        <taxon>Pseudomonadati</taxon>
        <taxon>Pseudomonadota</taxon>
        <taxon>Gammaproteobacteria</taxon>
        <taxon>Pseudomonadales</taxon>
        <taxon>Pseudomonadaceae</taxon>
        <taxon>Pseudomonas</taxon>
    </lineage>
</organism>
<evidence type="ECO:0000313" key="2">
    <source>
        <dbReference type="Proteomes" id="UP000242915"/>
    </source>
</evidence>
<dbReference type="RefSeq" id="WP_089359336.1">
    <property type="nucleotide sequence ID" value="NZ_FZOG01000002.1"/>
</dbReference>
<dbReference type="Proteomes" id="UP000242915">
    <property type="component" value="Unassembled WGS sequence"/>
</dbReference>
<keyword evidence="2" id="KW-1185">Reference proteome</keyword>
<protein>
    <submittedName>
        <fullName evidence="1">Uncharacterized protein</fullName>
    </submittedName>
</protein>
<evidence type="ECO:0000313" key="1">
    <source>
        <dbReference type="EMBL" id="SNS15859.1"/>
    </source>
</evidence>
<dbReference type="EMBL" id="FZOG01000002">
    <property type="protein sequence ID" value="SNS15859.1"/>
    <property type="molecule type" value="Genomic_DNA"/>
</dbReference>
<accession>A0A239C7E0</accession>
<proteinExistence type="predicted"/>